<comment type="cofactor">
    <cofactor evidence="1">
        <name>pyridoxal 5'-phosphate</name>
        <dbReference type="ChEBI" id="CHEBI:597326"/>
    </cofactor>
</comment>
<dbReference type="GO" id="GO:0003870">
    <property type="term" value="F:5-aminolevulinate synthase activity"/>
    <property type="evidence" value="ECO:0007669"/>
    <property type="project" value="UniProtKB-EC"/>
</dbReference>
<comment type="similarity">
    <text evidence="4">Belongs to the class-II pyridoxal-phosphate-dependent aminotransferase family.</text>
</comment>
<evidence type="ECO:0000256" key="4">
    <source>
        <dbReference type="ARBA" id="ARBA00008392"/>
    </source>
</evidence>
<dbReference type="Gene3D" id="3.30.450.70">
    <property type="match status" value="1"/>
</dbReference>
<dbReference type="NCBIfam" id="TIGR01821">
    <property type="entry name" value="5aminolev_synth"/>
    <property type="match status" value="1"/>
</dbReference>
<evidence type="ECO:0000313" key="16">
    <source>
        <dbReference type="EMBL" id="CEL58134.1"/>
    </source>
</evidence>
<dbReference type="UniPathway" id="UPA00251">
    <property type="reaction ID" value="UER00375"/>
</dbReference>
<feature type="domain" description="Aminotransferase class I/classII large" evidence="15">
    <location>
        <begin position="319"/>
        <end position="675"/>
    </location>
</feature>
<gene>
    <name evidence="16" type="primary">Als1</name>
    <name evidence="16" type="ORF">RSOLAG1IB_02879</name>
</gene>
<dbReference type="GO" id="GO:0006888">
    <property type="term" value="P:endoplasmic reticulum to Golgi vesicle-mediated transport"/>
    <property type="evidence" value="ECO:0007669"/>
    <property type="project" value="InterPro"/>
</dbReference>
<dbReference type="FunFam" id="3.40.640.10:FF:000006">
    <property type="entry name" value="5-aminolevulinate synthase, mitochondrial"/>
    <property type="match status" value="1"/>
</dbReference>
<evidence type="ECO:0000256" key="3">
    <source>
        <dbReference type="ARBA" id="ARBA00005029"/>
    </source>
</evidence>
<dbReference type="PANTHER" id="PTHR13693">
    <property type="entry name" value="CLASS II AMINOTRANSFERASE/8-AMINO-7-OXONONANOATE SYNTHASE"/>
    <property type="match status" value="1"/>
</dbReference>
<evidence type="ECO:0000259" key="15">
    <source>
        <dbReference type="Pfam" id="PF00155"/>
    </source>
</evidence>
<dbReference type="AlphaFoldDB" id="A0A0B7FML7"/>
<dbReference type="CDD" id="cd06454">
    <property type="entry name" value="KBL_like"/>
    <property type="match status" value="1"/>
</dbReference>
<dbReference type="SUPFAM" id="SSF53383">
    <property type="entry name" value="PLP-dependent transferases"/>
    <property type="match status" value="1"/>
</dbReference>
<reference evidence="16 17" key="1">
    <citation type="submission" date="2014-11" db="EMBL/GenBank/DDBJ databases">
        <authorList>
            <person name="Wibberg Daniel"/>
        </authorList>
    </citation>
    <scope>NUCLEOTIDE SEQUENCE [LARGE SCALE GENOMIC DNA]</scope>
    <source>
        <strain evidence="16">Rhizoctonia solani AG1-IB 7/3/14</strain>
    </source>
</reference>
<dbReference type="InterPro" id="IPR011012">
    <property type="entry name" value="Longin-like_dom_sf"/>
</dbReference>
<evidence type="ECO:0000256" key="14">
    <source>
        <dbReference type="ARBA" id="ARBA00047654"/>
    </source>
</evidence>
<dbReference type="InterPro" id="IPR004839">
    <property type="entry name" value="Aminotransferase_I/II_large"/>
</dbReference>
<proteinExistence type="inferred from homology"/>
<evidence type="ECO:0000313" key="17">
    <source>
        <dbReference type="Proteomes" id="UP000059188"/>
    </source>
</evidence>
<sequence length="782" mass="83489">MSHHLFLLSPTDTPLYSLTHVSTKPSAPISTGLSSNLPSWSTSAFAATAAALSGASSSAGERSVNTNTGATRVMGGGVDRQVIMMIANASLDVIEDVMKVNGGMYLKAVDKFNEWTVSAFITPGIDLPVSTTSTFKRTIVTMHGNQLLAALAKYKTACSYLGRTKTASMARLSLKARNCPIMSQAIAVRSAGYANFAGRAEVDAIHKQEGVYPVPSGSVCPHAQAGREAALRATQLARAKSNPASSPDGCPHAAKTAAAAVAENTHAARPGFDYQNFYAAELEKKHQDKSYRYFNNINRIAPKFPVAHTAVASEEVDVWCSNDYLGMSKNPVVLETMHRTLDRYGAGAGGTRNIAGNGHFHLALEDELASLHRKPAALVFSSCYVANDATLSTLGAKFPGCVIFSDKRNHASMIQGMRHSRAEKVIFKHNDVEDLEAKLRLYPKETPKIIAFESVYSMCGSVGPIEKICDLAEEYGAITFLDEVHAVGMYGPRGAGVAEHLDFETHKNAGQNPNPIKGTVMDRVDIITGTLGKAYGTVGGYIAGSADLVDMVRSYAPGFIFTTSLPPAVVAGAQASIAYQMEFMGDRQLQHLNTRELKKRFKADGIPVVPGPSHIVPVLVGDAALAKAASDSLLVDHGIYVQSINYPTVAVGEERLRITPTPGHTVEQMDRLVSAVNETFDRLGIKREAEWKAVGGRAGVGMPGEKVVEPVWNDKQLGILDRTSPRVLSKGMIHHVGLNAMRVASGRNAHLLGSQTTLGLSKPTTAFVESALQAPKPIAVGA</sequence>
<dbReference type="PANTHER" id="PTHR13693:SF102">
    <property type="entry name" value="2-AMINO-3-KETOBUTYRATE COENZYME A LIGASE, MITOCHONDRIAL"/>
    <property type="match status" value="1"/>
</dbReference>
<dbReference type="InterPro" id="IPR010961">
    <property type="entry name" value="4pyrrol_synth_NH2levulA_synth"/>
</dbReference>
<dbReference type="EC" id="2.3.1.37" evidence="5"/>
<comment type="function">
    <text evidence="2">Catalyzes the synthesis of 5-aminolevulinate (ALA) from succinyl-CoA and glycine, the first and rate-limiting step in heme biosynthesis.</text>
</comment>
<name>A0A0B7FML7_THACB</name>
<dbReference type="Proteomes" id="UP000059188">
    <property type="component" value="Unassembled WGS sequence"/>
</dbReference>
<evidence type="ECO:0000256" key="11">
    <source>
        <dbReference type="ARBA" id="ARBA00031691"/>
    </source>
</evidence>
<keyword evidence="10 16" id="KW-0012">Acyltransferase</keyword>
<dbReference type="InterPro" id="IPR006722">
    <property type="entry name" value="Sedlin"/>
</dbReference>
<comment type="pathway">
    <text evidence="3">Porphyrin-containing compound metabolism; protoporphyrin-IX biosynthesis; 5-aminolevulinate from glycine: step 1/1.</text>
</comment>
<evidence type="ECO:0000256" key="1">
    <source>
        <dbReference type="ARBA" id="ARBA00001933"/>
    </source>
</evidence>
<dbReference type="PROSITE" id="PS00599">
    <property type="entry name" value="AA_TRANSFER_CLASS_2"/>
    <property type="match status" value="1"/>
</dbReference>
<dbReference type="OrthoDB" id="10263824at2759"/>
<dbReference type="InterPro" id="IPR015422">
    <property type="entry name" value="PyrdxlP-dep_Trfase_small"/>
</dbReference>
<dbReference type="InterPro" id="IPR050087">
    <property type="entry name" value="AON_synthase_class-II"/>
</dbReference>
<comment type="catalytic activity">
    <reaction evidence="14">
        <text>succinyl-CoA + glycine + H(+) = 5-aminolevulinate + CO2 + CoA</text>
        <dbReference type="Rhea" id="RHEA:12921"/>
        <dbReference type="ChEBI" id="CHEBI:15378"/>
        <dbReference type="ChEBI" id="CHEBI:16526"/>
        <dbReference type="ChEBI" id="CHEBI:57287"/>
        <dbReference type="ChEBI" id="CHEBI:57292"/>
        <dbReference type="ChEBI" id="CHEBI:57305"/>
        <dbReference type="ChEBI" id="CHEBI:356416"/>
        <dbReference type="EC" id="2.3.1.37"/>
    </reaction>
</comment>
<dbReference type="GO" id="GO:0006782">
    <property type="term" value="P:protoporphyrinogen IX biosynthetic process"/>
    <property type="evidence" value="ECO:0007669"/>
    <property type="project" value="UniProtKB-UniPathway"/>
</dbReference>
<evidence type="ECO:0000256" key="13">
    <source>
        <dbReference type="ARBA" id="ARBA00032773"/>
    </source>
</evidence>
<evidence type="ECO:0000256" key="10">
    <source>
        <dbReference type="ARBA" id="ARBA00023315"/>
    </source>
</evidence>
<dbReference type="InterPro" id="IPR001917">
    <property type="entry name" value="Aminotrans_II_pyridoxalP_BS"/>
</dbReference>
<evidence type="ECO:0000256" key="7">
    <source>
        <dbReference type="ARBA" id="ARBA00022679"/>
    </source>
</evidence>
<dbReference type="STRING" id="1108050.A0A0B7FML7"/>
<evidence type="ECO:0000256" key="5">
    <source>
        <dbReference type="ARBA" id="ARBA00013257"/>
    </source>
</evidence>
<dbReference type="GO" id="GO:0030170">
    <property type="term" value="F:pyridoxal phosphate binding"/>
    <property type="evidence" value="ECO:0007669"/>
    <property type="project" value="InterPro"/>
</dbReference>
<dbReference type="InterPro" id="IPR015421">
    <property type="entry name" value="PyrdxlP-dep_Trfase_major"/>
</dbReference>
<keyword evidence="9" id="KW-0350">Heme biosynthesis</keyword>
<protein>
    <recommendedName>
        <fullName evidence="6">5-aminolevulinate synthase, mitochondrial</fullName>
        <ecNumber evidence="5">2.3.1.37</ecNumber>
    </recommendedName>
    <alternativeName>
        <fullName evidence="11">5-aminolevulinic acid synthase</fullName>
    </alternativeName>
    <alternativeName>
        <fullName evidence="12">Delta-ALA synthase</fullName>
    </alternativeName>
    <alternativeName>
        <fullName evidence="13">Delta-aminolevulinate synthase</fullName>
    </alternativeName>
</protein>
<dbReference type="SUPFAM" id="SSF64356">
    <property type="entry name" value="SNARE-like"/>
    <property type="match status" value="1"/>
</dbReference>
<evidence type="ECO:0000256" key="8">
    <source>
        <dbReference type="ARBA" id="ARBA00022898"/>
    </source>
</evidence>
<dbReference type="InterPro" id="IPR015424">
    <property type="entry name" value="PyrdxlP-dep_Trfase"/>
</dbReference>
<dbReference type="Pfam" id="PF04628">
    <property type="entry name" value="Sedlin_N"/>
    <property type="match status" value="1"/>
</dbReference>
<dbReference type="Gene3D" id="3.90.1150.10">
    <property type="entry name" value="Aspartate Aminotransferase, domain 1"/>
    <property type="match status" value="1"/>
</dbReference>
<dbReference type="Gene3D" id="3.40.640.10">
    <property type="entry name" value="Type I PLP-dependent aspartate aminotransferase-like (Major domain)"/>
    <property type="match status" value="1"/>
</dbReference>
<dbReference type="Pfam" id="PF00155">
    <property type="entry name" value="Aminotran_1_2"/>
    <property type="match status" value="1"/>
</dbReference>
<evidence type="ECO:0000256" key="2">
    <source>
        <dbReference type="ARBA" id="ARBA00003076"/>
    </source>
</evidence>
<dbReference type="EMBL" id="LN679102">
    <property type="protein sequence ID" value="CEL58134.1"/>
    <property type="molecule type" value="Genomic_DNA"/>
</dbReference>
<evidence type="ECO:0000256" key="12">
    <source>
        <dbReference type="ARBA" id="ARBA00031945"/>
    </source>
</evidence>
<keyword evidence="7 16" id="KW-0808">Transferase</keyword>
<accession>A0A0B7FML7</accession>
<dbReference type="GO" id="GO:0005739">
    <property type="term" value="C:mitochondrion"/>
    <property type="evidence" value="ECO:0007669"/>
    <property type="project" value="TreeGrafter"/>
</dbReference>
<organism evidence="16 17">
    <name type="scientific">Thanatephorus cucumeris (strain AG1-IB / isolate 7/3/14)</name>
    <name type="common">Lettuce bottom rot fungus</name>
    <name type="synonym">Rhizoctonia solani</name>
    <dbReference type="NCBI Taxonomy" id="1108050"/>
    <lineage>
        <taxon>Eukaryota</taxon>
        <taxon>Fungi</taxon>
        <taxon>Dikarya</taxon>
        <taxon>Basidiomycota</taxon>
        <taxon>Agaricomycotina</taxon>
        <taxon>Agaricomycetes</taxon>
        <taxon>Cantharellales</taxon>
        <taxon>Ceratobasidiaceae</taxon>
        <taxon>Rhizoctonia</taxon>
        <taxon>Rhizoctonia solani AG-1</taxon>
    </lineage>
</organism>
<keyword evidence="17" id="KW-1185">Reference proteome</keyword>
<keyword evidence="8" id="KW-0663">Pyridoxal phosphate</keyword>
<evidence type="ECO:0000256" key="6">
    <source>
        <dbReference type="ARBA" id="ARBA00019560"/>
    </source>
</evidence>
<evidence type="ECO:0000256" key="9">
    <source>
        <dbReference type="ARBA" id="ARBA00023133"/>
    </source>
</evidence>